<evidence type="ECO:0000313" key="2">
    <source>
        <dbReference type="EMBL" id="KAJ4348355.1"/>
    </source>
</evidence>
<reference evidence="2" key="1">
    <citation type="submission" date="2022-10" db="EMBL/GenBank/DDBJ databases">
        <title>Tapping the CABI collections for fungal endophytes: first genome assemblies for Collariella, Neodidymelliopsis, Ascochyta clinopodiicola, Didymella pomorum, Didymosphaeria variabile, Neocosmospora piperis and Neocucurbitaria cava.</title>
        <authorList>
            <person name="Hill R."/>
        </authorList>
    </citation>
    <scope>NUCLEOTIDE SEQUENCE</scope>
    <source>
        <strain evidence="2">IMI 356815</strain>
    </source>
</reference>
<feature type="compositionally biased region" description="Polar residues" evidence="1">
    <location>
        <begin position="362"/>
        <end position="371"/>
    </location>
</feature>
<evidence type="ECO:0000313" key="3">
    <source>
        <dbReference type="Proteomes" id="UP001140513"/>
    </source>
</evidence>
<proteinExistence type="predicted"/>
<name>A0A9W8XEA5_9PLEO</name>
<feature type="region of interest" description="Disordered" evidence="1">
    <location>
        <begin position="156"/>
        <end position="236"/>
    </location>
</feature>
<protein>
    <submittedName>
        <fullName evidence="2">Uncharacterized protein</fullName>
    </submittedName>
</protein>
<dbReference type="OrthoDB" id="10553269at2759"/>
<sequence>MARLRKPSPTEQVIFIPPPTPTTRSTRTSPRKTMCKSPSTRKLRYTSPEDSDEGSFLVPKAPINQSPVRKQRVLRPMASNASLVQRPSTESLRSLVATPDKDRRPRRPLRDGGSAANHLYSKTLAKIVARKKGPLNIAPSEFEGTVVDERDVEQSIVCGDTNEANDEDKENTPKKEKSDDDVDDEPVVDARRRRKQPRARRRVVSDSEEDEDENYDDAVMSQHTQTPVPEPAWKPSVAMPPPPLVSNRPPFRKGHSIISNWAQDVIDLTESPEPQSSFAIPPTCSSTHRFFCRFVSYKQQDVEPPSKLASPSKKNARIPNSVNLRPSIDAFWDPEIVNDHVDKFSPSKPLLSPRKQNLFKQLEKQTNSITLSDDDSDSIPSPHNFAT</sequence>
<evidence type="ECO:0000256" key="1">
    <source>
        <dbReference type="SAM" id="MobiDB-lite"/>
    </source>
</evidence>
<dbReference type="GeneID" id="80913259"/>
<dbReference type="Proteomes" id="UP001140513">
    <property type="component" value="Unassembled WGS sequence"/>
</dbReference>
<feature type="compositionally biased region" description="Low complexity" evidence="1">
    <location>
        <begin position="378"/>
        <end position="387"/>
    </location>
</feature>
<feature type="compositionally biased region" description="Polar residues" evidence="1">
    <location>
        <begin position="79"/>
        <end position="92"/>
    </location>
</feature>
<organism evidence="2 3">
    <name type="scientific">Didymosphaeria variabile</name>
    <dbReference type="NCBI Taxonomy" id="1932322"/>
    <lineage>
        <taxon>Eukaryota</taxon>
        <taxon>Fungi</taxon>
        <taxon>Dikarya</taxon>
        <taxon>Ascomycota</taxon>
        <taxon>Pezizomycotina</taxon>
        <taxon>Dothideomycetes</taxon>
        <taxon>Pleosporomycetidae</taxon>
        <taxon>Pleosporales</taxon>
        <taxon>Massarineae</taxon>
        <taxon>Didymosphaeriaceae</taxon>
        <taxon>Didymosphaeria</taxon>
    </lineage>
</organism>
<dbReference type="RefSeq" id="XP_056067743.1">
    <property type="nucleotide sequence ID" value="XM_056218478.1"/>
</dbReference>
<accession>A0A9W8XEA5</accession>
<comment type="caution">
    <text evidence="2">The sequence shown here is derived from an EMBL/GenBank/DDBJ whole genome shotgun (WGS) entry which is preliminary data.</text>
</comment>
<dbReference type="EMBL" id="JAPEUX010000007">
    <property type="protein sequence ID" value="KAJ4348355.1"/>
    <property type="molecule type" value="Genomic_DNA"/>
</dbReference>
<feature type="region of interest" description="Disordered" evidence="1">
    <location>
        <begin position="362"/>
        <end position="387"/>
    </location>
</feature>
<dbReference type="AlphaFoldDB" id="A0A9W8XEA5"/>
<gene>
    <name evidence="2" type="ORF">N0V89_009729</name>
</gene>
<keyword evidence="3" id="KW-1185">Reference proteome</keyword>
<feature type="compositionally biased region" description="Basic residues" evidence="1">
    <location>
        <begin position="29"/>
        <end position="44"/>
    </location>
</feature>
<feature type="compositionally biased region" description="Acidic residues" evidence="1">
    <location>
        <begin position="206"/>
        <end position="216"/>
    </location>
</feature>
<feature type="compositionally biased region" description="Basic residues" evidence="1">
    <location>
        <begin position="191"/>
        <end position="202"/>
    </location>
</feature>
<feature type="region of interest" description="Disordered" evidence="1">
    <location>
        <begin position="1"/>
        <end position="119"/>
    </location>
</feature>